<evidence type="ECO:0000313" key="11">
    <source>
        <dbReference type="EMBL" id="MFC7580827.1"/>
    </source>
</evidence>
<reference evidence="12" key="1">
    <citation type="journal article" date="2019" name="Int. J. Syst. Evol. Microbiol.">
        <title>The Global Catalogue of Microorganisms (GCM) 10K type strain sequencing project: providing services to taxonomists for standard genome sequencing and annotation.</title>
        <authorList>
            <consortium name="The Broad Institute Genomics Platform"/>
            <consortium name="The Broad Institute Genome Sequencing Center for Infectious Disease"/>
            <person name="Wu L."/>
            <person name="Ma J."/>
        </authorList>
    </citation>
    <scope>NUCLEOTIDE SEQUENCE [LARGE SCALE GENOMIC DNA]</scope>
    <source>
        <strain evidence="12">CCUG 56698</strain>
    </source>
</reference>
<dbReference type="PANTHER" id="PTHR37820">
    <property type="entry name" value="CELL DIVISION PROTEIN DIVIB"/>
    <property type="match status" value="1"/>
</dbReference>
<organism evidence="11 12">
    <name type="scientific">Schaalia naturae</name>
    <dbReference type="NCBI Taxonomy" id="635203"/>
    <lineage>
        <taxon>Bacteria</taxon>
        <taxon>Bacillati</taxon>
        <taxon>Actinomycetota</taxon>
        <taxon>Actinomycetes</taxon>
        <taxon>Actinomycetales</taxon>
        <taxon>Actinomycetaceae</taxon>
        <taxon>Schaalia</taxon>
    </lineage>
</organism>
<dbReference type="GO" id="GO:0051301">
    <property type="term" value="P:cell division"/>
    <property type="evidence" value="ECO:0007669"/>
    <property type="project" value="UniProtKB-KW"/>
</dbReference>
<dbReference type="Proteomes" id="UP001596527">
    <property type="component" value="Unassembled WGS sequence"/>
</dbReference>
<comment type="subcellular location">
    <subcellularLocation>
        <location evidence="1">Membrane</location>
    </subcellularLocation>
</comment>
<evidence type="ECO:0000256" key="8">
    <source>
        <dbReference type="SAM" id="MobiDB-lite"/>
    </source>
</evidence>
<dbReference type="InterPro" id="IPR013685">
    <property type="entry name" value="POTRA_FtsQ_type"/>
</dbReference>
<keyword evidence="12" id="KW-1185">Reference proteome</keyword>
<dbReference type="Gene3D" id="3.10.20.310">
    <property type="entry name" value="membrane protein fhac"/>
    <property type="match status" value="1"/>
</dbReference>
<evidence type="ECO:0000256" key="9">
    <source>
        <dbReference type="SAM" id="Phobius"/>
    </source>
</evidence>
<evidence type="ECO:0000256" key="4">
    <source>
        <dbReference type="ARBA" id="ARBA00022692"/>
    </source>
</evidence>
<sequence length="328" mass="34275">MRQPPRPRSTASPEGTGRSAGEQAERGRAPGVGDGAPQPRTRTEEKKAAGRRRVEVARVRHPVRMEGPVGAADAAEILGSHEEGVSEGLPARLEERRRARRHLRAVRAAVLVAMLGTVAVVVWAVFASPLLRLSGDAVEVQGATGALSADEVRAAVEPFEGTPLVLLDTDEVARAVSALPLARDVTVARDWPDGVRVGVTVRTAAMAVSADGGVQLVDDQGVVVGEQAERPDGLPLAVLPDDGQAQARTQAAGQIGTVWAALPEDLRAQVGTISSDGAQVTLSLAGGQTVRWGTEEDSDLKARVLAVLLAQRPATTYDVSVPTRPVTS</sequence>
<dbReference type="InterPro" id="IPR005548">
    <property type="entry name" value="Cell_div_FtsQ/DivIB_C"/>
</dbReference>
<keyword evidence="7" id="KW-0131">Cell cycle</keyword>
<accession>A0ABW2SL39</accession>
<protein>
    <submittedName>
        <fullName evidence="11">Cell division protein FtsQ/DivIB</fullName>
    </submittedName>
</protein>
<evidence type="ECO:0000256" key="1">
    <source>
        <dbReference type="ARBA" id="ARBA00004370"/>
    </source>
</evidence>
<dbReference type="InterPro" id="IPR050487">
    <property type="entry name" value="FtsQ_DivIB"/>
</dbReference>
<proteinExistence type="predicted"/>
<evidence type="ECO:0000256" key="2">
    <source>
        <dbReference type="ARBA" id="ARBA00022475"/>
    </source>
</evidence>
<comment type="caution">
    <text evidence="11">The sequence shown here is derived from an EMBL/GenBank/DDBJ whole genome shotgun (WGS) entry which is preliminary data.</text>
</comment>
<dbReference type="InterPro" id="IPR034746">
    <property type="entry name" value="POTRA"/>
</dbReference>
<dbReference type="RefSeq" id="WP_380973307.1">
    <property type="nucleotide sequence ID" value="NZ_JBHTEF010000001.1"/>
</dbReference>
<dbReference type="PANTHER" id="PTHR37820:SF1">
    <property type="entry name" value="CELL DIVISION PROTEIN FTSQ"/>
    <property type="match status" value="1"/>
</dbReference>
<keyword evidence="6 9" id="KW-0472">Membrane</keyword>
<feature type="domain" description="POTRA" evidence="10">
    <location>
        <begin position="131"/>
        <end position="202"/>
    </location>
</feature>
<evidence type="ECO:0000256" key="5">
    <source>
        <dbReference type="ARBA" id="ARBA00022989"/>
    </source>
</evidence>
<dbReference type="PROSITE" id="PS51779">
    <property type="entry name" value="POTRA"/>
    <property type="match status" value="1"/>
</dbReference>
<evidence type="ECO:0000313" key="12">
    <source>
        <dbReference type="Proteomes" id="UP001596527"/>
    </source>
</evidence>
<feature type="region of interest" description="Disordered" evidence="8">
    <location>
        <begin position="1"/>
        <end position="55"/>
    </location>
</feature>
<name>A0ABW2SL39_9ACTO</name>
<dbReference type="Pfam" id="PF03799">
    <property type="entry name" value="FtsQ_DivIB_C"/>
    <property type="match status" value="1"/>
</dbReference>
<dbReference type="EMBL" id="JBHTEF010000001">
    <property type="protein sequence ID" value="MFC7580827.1"/>
    <property type="molecule type" value="Genomic_DNA"/>
</dbReference>
<evidence type="ECO:0000256" key="6">
    <source>
        <dbReference type="ARBA" id="ARBA00023136"/>
    </source>
</evidence>
<keyword evidence="3 11" id="KW-0132">Cell division</keyword>
<gene>
    <name evidence="11" type="ORF">ACFQWG_06400</name>
</gene>
<keyword evidence="5 9" id="KW-1133">Transmembrane helix</keyword>
<evidence type="ECO:0000259" key="10">
    <source>
        <dbReference type="PROSITE" id="PS51779"/>
    </source>
</evidence>
<keyword evidence="2" id="KW-1003">Cell membrane</keyword>
<keyword evidence="4 9" id="KW-0812">Transmembrane</keyword>
<feature type="compositionally biased region" description="Basic and acidic residues" evidence="8">
    <location>
        <begin position="41"/>
        <end position="55"/>
    </location>
</feature>
<feature type="transmembrane region" description="Helical" evidence="9">
    <location>
        <begin position="105"/>
        <end position="126"/>
    </location>
</feature>
<evidence type="ECO:0000256" key="3">
    <source>
        <dbReference type="ARBA" id="ARBA00022618"/>
    </source>
</evidence>
<dbReference type="Pfam" id="PF08478">
    <property type="entry name" value="POTRA_1"/>
    <property type="match status" value="1"/>
</dbReference>
<evidence type="ECO:0000256" key="7">
    <source>
        <dbReference type="ARBA" id="ARBA00023306"/>
    </source>
</evidence>